<dbReference type="Proteomes" id="UP001595378">
    <property type="component" value="Unassembled WGS sequence"/>
</dbReference>
<gene>
    <name evidence="3" type="ORF">ACFODK_04130</name>
</gene>
<dbReference type="SMART" id="SM01008">
    <property type="entry name" value="Ald_Xan_dh_C"/>
    <property type="match status" value="1"/>
</dbReference>
<dbReference type="PIRSF" id="PIRSF036389">
    <property type="entry name" value="IOR_B"/>
    <property type="match status" value="1"/>
</dbReference>
<protein>
    <submittedName>
        <fullName evidence="3">Molybdopterin cofactor-binding domain-containing protein</fullName>
    </submittedName>
</protein>
<evidence type="ECO:0000259" key="2">
    <source>
        <dbReference type="SMART" id="SM01008"/>
    </source>
</evidence>
<dbReference type="SUPFAM" id="SSF56003">
    <property type="entry name" value="Molybdenum cofactor-binding domain"/>
    <property type="match status" value="2"/>
</dbReference>
<sequence>MKLTRRGVLTGVALGGGLLVAFALLPRRFDNPLDPLAGETVFDVWLKIGDDGVITVAVPQIEMGQGITTLLPQVVAMELGADWRQMAVEPAPVSGAYANLPLAARWAPLRELAIPMLSDEADDLLLRRWAETNAFTATADGTSMAAYELPCRIAAASARAMLQMAASARWGVAWEECEAAGGFVIHGENRLTFAELAAEAAGFDPPDPPPLRPDPPRDPALVPASDNGQEPDNEDHSTGYPRLDLPSKVDGSWLFTADVRLPDLVYAAIRHGPQTEAELVGYDLERIAGVPGLVGVVRGKRWLAVAATDWWNAERALTAMNPRFAASRVVRSERLTASLDDGVRRGTGQLIAQRGAGDDGFAPTMALRFDIAPAVHATIETTSVTARLTGGKLELWMASQFPEAARLAAARAIGLSTADVVLYPMPAGGSFDRRLEHDQAIEAALIARELGRPVQLVWSRAEEQAALYPRAPAAILAGAQLTGDGRIAALRLRVATPPAALELGRRLFANLTSWAAKDAVAGRADPLAMEGIDPPYAISNLAAYHIPVDLPLPAGRMRGGGDAVTCFAIESVVNEAALRGQHEAMGYRIAMLGGDPALVDCLQRAARLAGWEGGAPGTGQGIACHRMTRAGATGRIAVVATAGSGERGIGVSEIAVAVNIGRVVNRDIAIQQIEGGVIFALGLALGCATGYDEGRPTTARLADLKLPSLADCPRIVIDLVESEEDSFDPGEIGVPAVAPAIAAALQSATGLTFRTLPFDLSRAMQAAPAATGPAATDPAMPSATTAEQLDSIQPDAGGDAGMADQ</sequence>
<dbReference type="PANTHER" id="PTHR47495">
    <property type="entry name" value="ALDEHYDE DEHYDROGENASE"/>
    <property type="match status" value="1"/>
</dbReference>
<feature type="compositionally biased region" description="Low complexity" evidence="1">
    <location>
        <begin position="769"/>
        <end position="781"/>
    </location>
</feature>
<name>A0ABV7EBG6_9SPHN</name>
<dbReference type="InterPro" id="IPR008274">
    <property type="entry name" value="AldOxase/xan_DH_MoCoBD1"/>
</dbReference>
<dbReference type="InterPro" id="IPR052516">
    <property type="entry name" value="N-heterocyclic_Hydroxylase"/>
</dbReference>
<feature type="compositionally biased region" description="Polar residues" evidence="1">
    <location>
        <begin position="782"/>
        <end position="791"/>
    </location>
</feature>
<dbReference type="Gene3D" id="3.90.1170.50">
    <property type="entry name" value="Aldehyde oxidase/xanthine dehydrogenase, a/b hammerhead"/>
    <property type="match status" value="1"/>
</dbReference>
<dbReference type="InterPro" id="IPR046867">
    <property type="entry name" value="AldOxase/xan_DH_MoCoBD2"/>
</dbReference>
<organism evidence="3 4">
    <name type="scientific">Alteraurantiacibacter lauratis</name>
    <dbReference type="NCBI Taxonomy" id="2054627"/>
    <lineage>
        <taxon>Bacteria</taxon>
        <taxon>Pseudomonadati</taxon>
        <taxon>Pseudomonadota</taxon>
        <taxon>Alphaproteobacteria</taxon>
        <taxon>Sphingomonadales</taxon>
        <taxon>Erythrobacteraceae</taxon>
        <taxon>Alteraurantiacibacter</taxon>
    </lineage>
</organism>
<evidence type="ECO:0000313" key="4">
    <source>
        <dbReference type="Proteomes" id="UP001595378"/>
    </source>
</evidence>
<evidence type="ECO:0000256" key="1">
    <source>
        <dbReference type="SAM" id="MobiDB-lite"/>
    </source>
</evidence>
<dbReference type="RefSeq" id="WP_336917875.1">
    <property type="nucleotide sequence ID" value="NZ_JBANRN010000003.1"/>
</dbReference>
<dbReference type="Pfam" id="PF02738">
    <property type="entry name" value="MoCoBD_1"/>
    <property type="match status" value="1"/>
</dbReference>
<dbReference type="Pfam" id="PF20256">
    <property type="entry name" value="MoCoBD_2"/>
    <property type="match status" value="1"/>
</dbReference>
<reference evidence="4" key="1">
    <citation type="journal article" date="2019" name="Int. J. Syst. Evol. Microbiol.">
        <title>The Global Catalogue of Microorganisms (GCM) 10K type strain sequencing project: providing services to taxonomists for standard genome sequencing and annotation.</title>
        <authorList>
            <consortium name="The Broad Institute Genomics Platform"/>
            <consortium name="The Broad Institute Genome Sequencing Center for Infectious Disease"/>
            <person name="Wu L."/>
            <person name="Ma J."/>
        </authorList>
    </citation>
    <scope>NUCLEOTIDE SEQUENCE [LARGE SCALE GENOMIC DNA]</scope>
    <source>
        <strain evidence="4">KCTC 52606</strain>
    </source>
</reference>
<dbReference type="PANTHER" id="PTHR47495:SF1">
    <property type="entry name" value="BLL3820 PROTEIN"/>
    <property type="match status" value="1"/>
</dbReference>
<feature type="region of interest" description="Disordered" evidence="1">
    <location>
        <begin position="202"/>
        <end position="242"/>
    </location>
</feature>
<accession>A0ABV7EBG6</accession>
<dbReference type="Gene3D" id="3.30.365.10">
    <property type="entry name" value="Aldehyde oxidase/xanthine dehydrogenase, molybdopterin binding domain"/>
    <property type="match status" value="3"/>
</dbReference>
<dbReference type="EMBL" id="JBHRSU010000004">
    <property type="protein sequence ID" value="MFC3100073.1"/>
    <property type="molecule type" value="Genomic_DNA"/>
</dbReference>
<evidence type="ECO:0000313" key="3">
    <source>
        <dbReference type="EMBL" id="MFC3100073.1"/>
    </source>
</evidence>
<feature type="region of interest" description="Disordered" evidence="1">
    <location>
        <begin position="769"/>
        <end position="805"/>
    </location>
</feature>
<comment type="caution">
    <text evidence="3">The sequence shown here is derived from an EMBL/GenBank/DDBJ whole genome shotgun (WGS) entry which is preliminary data.</text>
</comment>
<keyword evidence="4" id="KW-1185">Reference proteome</keyword>
<dbReference type="InterPro" id="IPR000674">
    <property type="entry name" value="Ald_Oxase/Xan_DH_a/b"/>
</dbReference>
<proteinExistence type="predicted"/>
<dbReference type="InterPro" id="IPR012368">
    <property type="entry name" value="OxRdtase_Mopterin-bd_su_IorB"/>
</dbReference>
<feature type="domain" description="Aldehyde oxidase/xanthine dehydrogenase a/b hammerhead" evidence="2">
    <location>
        <begin position="250"/>
        <end position="328"/>
    </location>
</feature>
<dbReference type="InterPro" id="IPR037165">
    <property type="entry name" value="AldOxase/xan_DH_Mopterin-bd_sf"/>
</dbReference>